<accession>A0A848HEW4</accession>
<name>A0A848HEW4_9BURK</name>
<comment type="caution">
    <text evidence="2">The sequence shown here is derived from an EMBL/GenBank/DDBJ whole genome shotgun (WGS) entry which is preliminary data.</text>
</comment>
<dbReference type="GO" id="GO:0016810">
    <property type="term" value="F:hydrolase activity, acting on carbon-nitrogen (but not peptide) bonds"/>
    <property type="evidence" value="ECO:0007669"/>
    <property type="project" value="InterPro"/>
</dbReference>
<dbReference type="SUPFAM" id="SSF51556">
    <property type="entry name" value="Metallo-dependent hydrolases"/>
    <property type="match status" value="1"/>
</dbReference>
<dbReference type="PANTHER" id="PTHR43135">
    <property type="entry name" value="ALPHA-D-RIBOSE 1-METHYLPHOSPHONATE 5-TRIPHOSPHATE DIPHOSPHATASE"/>
    <property type="match status" value="1"/>
</dbReference>
<dbReference type="Pfam" id="PF01979">
    <property type="entry name" value="Amidohydro_1"/>
    <property type="match status" value="1"/>
</dbReference>
<dbReference type="Gene3D" id="3.20.20.140">
    <property type="entry name" value="Metal-dependent hydrolases"/>
    <property type="match status" value="1"/>
</dbReference>
<sequence>MFTGLEDSARHDQTLVIEDGVFRYVGPTAQAPEKQPGDTQLDAGSHFVMPGLADAHTHLVFGNARSEEDIDFWTTPEFRALRGLFFAQRVLAAGYTSVVVPGDAGNCSISVRDAINAGLFTGPRIAASSNVIANRHSLNDWFPEHVGTPEYVTGRLCTTRESQLAEVRRQAKAGVDCIKIAMDGTHFREDGTHIAAFTQDEISAMVDEAHRLGKKVVTHAYGKEAVMYAARAGVDVINHAFFADEACAEAMLKSGSRVSPTLTFLRNNVEFSAEHEPSVGSGYKAAQLRVIEVAKKNLRKLREAGVPFVAGSDSGFAVTPYGEWHAREIEILVDWIGFTPAHALRIATSGTAALLPRGHLLGAIEAGRKADFLFVAGDPLADVSVLQRKEAIAAVHLDGRAVRIEERSYDPWKVTHLGSLKWTEVYTRERVREMR</sequence>
<dbReference type="InterPro" id="IPR011059">
    <property type="entry name" value="Metal-dep_hydrolase_composite"/>
</dbReference>
<dbReference type="SUPFAM" id="SSF51338">
    <property type="entry name" value="Composite domain of metallo-dependent hydrolases"/>
    <property type="match status" value="1"/>
</dbReference>
<proteinExistence type="predicted"/>
<dbReference type="InterPro" id="IPR006680">
    <property type="entry name" value="Amidohydro-rel"/>
</dbReference>
<evidence type="ECO:0000313" key="3">
    <source>
        <dbReference type="Proteomes" id="UP000541185"/>
    </source>
</evidence>
<evidence type="ECO:0000313" key="2">
    <source>
        <dbReference type="EMBL" id="NML47073.1"/>
    </source>
</evidence>
<dbReference type="CDD" id="cd01299">
    <property type="entry name" value="Met_dep_hydrolase_A"/>
    <property type="match status" value="1"/>
</dbReference>
<feature type="domain" description="Amidohydrolase-related" evidence="1">
    <location>
        <begin position="47"/>
        <end position="402"/>
    </location>
</feature>
<gene>
    <name evidence="2" type="ORF">HHL11_25230</name>
</gene>
<organism evidence="2 3">
    <name type="scientific">Ramlibacter agri</name>
    <dbReference type="NCBI Taxonomy" id="2728837"/>
    <lineage>
        <taxon>Bacteria</taxon>
        <taxon>Pseudomonadati</taxon>
        <taxon>Pseudomonadota</taxon>
        <taxon>Betaproteobacteria</taxon>
        <taxon>Burkholderiales</taxon>
        <taxon>Comamonadaceae</taxon>
        <taxon>Ramlibacter</taxon>
    </lineage>
</organism>
<dbReference type="AlphaFoldDB" id="A0A848HEW4"/>
<dbReference type="EMBL" id="JABBFX010000003">
    <property type="protein sequence ID" value="NML47073.1"/>
    <property type="molecule type" value="Genomic_DNA"/>
</dbReference>
<dbReference type="InterPro" id="IPR051781">
    <property type="entry name" value="Metallo-dep_Hydrolase"/>
</dbReference>
<evidence type="ECO:0000259" key="1">
    <source>
        <dbReference type="Pfam" id="PF01979"/>
    </source>
</evidence>
<protein>
    <submittedName>
        <fullName evidence="2">Amidohydrolase family protein</fullName>
    </submittedName>
</protein>
<dbReference type="Gene3D" id="2.30.40.10">
    <property type="entry name" value="Urease, subunit C, domain 1"/>
    <property type="match status" value="1"/>
</dbReference>
<keyword evidence="3" id="KW-1185">Reference proteome</keyword>
<keyword evidence="2" id="KW-0378">Hydrolase</keyword>
<dbReference type="PANTHER" id="PTHR43135:SF3">
    <property type="entry name" value="ALPHA-D-RIBOSE 1-METHYLPHOSPHONATE 5-TRIPHOSPHATE DIPHOSPHATASE"/>
    <property type="match status" value="1"/>
</dbReference>
<dbReference type="InterPro" id="IPR057744">
    <property type="entry name" value="OTAase-like"/>
</dbReference>
<dbReference type="Proteomes" id="UP000541185">
    <property type="component" value="Unassembled WGS sequence"/>
</dbReference>
<dbReference type="InterPro" id="IPR032466">
    <property type="entry name" value="Metal_Hydrolase"/>
</dbReference>
<reference evidence="2 3" key="1">
    <citation type="submission" date="2020-04" db="EMBL/GenBank/DDBJ databases">
        <title>Ramlibacter sp. G-1-2-2 isolated from soil.</title>
        <authorList>
            <person name="Dahal R.H."/>
        </authorList>
    </citation>
    <scope>NUCLEOTIDE SEQUENCE [LARGE SCALE GENOMIC DNA]</scope>
    <source>
        <strain evidence="2 3">G-1-2-2</strain>
    </source>
</reference>